<proteinExistence type="predicted"/>
<organism evidence="2 3">
    <name type="scientific">Gossypium arboreum</name>
    <name type="common">Tree cotton</name>
    <name type="synonym">Gossypium nanking</name>
    <dbReference type="NCBI Taxonomy" id="29729"/>
    <lineage>
        <taxon>Eukaryota</taxon>
        <taxon>Viridiplantae</taxon>
        <taxon>Streptophyta</taxon>
        <taxon>Embryophyta</taxon>
        <taxon>Tracheophyta</taxon>
        <taxon>Spermatophyta</taxon>
        <taxon>Magnoliopsida</taxon>
        <taxon>eudicotyledons</taxon>
        <taxon>Gunneridae</taxon>
        <taxon>Pentapetalae</taxon>
        <taxon>rosids</taxon>
        <taxon>malvids</taxon>
        <taxon>Malvales</taxon>
        <taxon>Malvaceae</taxon>
        <taxon>Malvoideae</taxon>
        <taxon>Gossypium</taxon>
    </lineage>
</organism>
<gene>
    <name evidence="2" type="ORF">PVK06_001470</name>
</gene>
<reference evidence="2 3" key="1">
    <citation type="submission" date="2023-03" db="EMBL/GenBank/DDBJ databases">
        <title>WGS of Gossypium arboreum.</title>
        <authorList>
            <person name="Yu D."/>
        </authorList>
    </citation>
    <scope>NUCLEOTIDE SEQUENCE [LARGE SCALE GENOMIC DNA]</scope>
    <source>
        <tissue evidence="2">Leaf</tissue>
    </source>
</reference>
<protein>
    <submittedName>
        <fullName evidence="2">Uncharacterized protein</fullName>
    </submittedName>
</protein>
<evidence type="ECO:0000256" key="1">
    <source>
        <dbReference type="SAM" id="MobiDB-lite"/>
    </source>
</evidence>
<name>A0ABR0R1C8_GOSAR</name>
<dbReference type="EMBL" id="JARKNE010000001">
    <property type="protein sequence ID" value="KAK5845300.1"/>
    <property type="molecule type" value="Genomic_DNA"/>
</dbReference>
<accession>A0ABR0R1C8</accession>
<comment type="caution">
    <text evidence="2">The sequence shown here is derived from an EMBL/GenBank/DDBJ whole genome shotgun (WGS) entry which is preliminary data.</text>
</comment>
<dbReference type="Proteomes" id="UP001358586">
    <property type="component" value="Chromosome 1"/>
</dbReference>
<sequence>MHKVAPTHNVVQQPAPSHRTCRTSSSSSSSGLLDAPACCPLPRIYVGHTCPTACVRIHPIVPPAACASALTAHWLIMLCKRTRGSAQIDESQIKFHSLNWELFSEKRPSPDEELVHEFYSNLTSSELMDVFVREIKVRITLNAINELFELPDFEDDEYSSLMSNMSLKIYKKF</sequence>
<feature type="region of interest" description="Disordered" evidence="1">
    <location>
        <begin position="1"/>
        <end position="31"/>
    </location>
</feature>
<evidence type="ECO:0000313" key="3">
    <source>
        <dbReference type="Proteomes" id="UP001358586"/>
    </source>
</evidence>
<evidence type="ECO:0000313" key="2">
    <source>
        <dbReference type="EMBL" id="KAK5845300.1"/>
    </source>
</evidence>
<keyword evidence="3" id="KW-1185">Reference proteome</keyword>